<evidence type="ECO:0000256" key="2">
    <source>
        <dbReference type="SAM" id="MobiDB-lite"/>
    </source>
</evidence>
<comment type="caution">
    <text evidence="3">The sequence shown here is derived from an EMBL/GenBank/DDBJ whole genome shotgun (WGS) entry which is preliminary data.</text>
</comment>
<keyword evidence="4" id="KW-1185">Reference proteome</keyword>
<evidence type="ECO:0000313" key="4">
    <source>
        <dbReference type="Proteomes" id="UP001396334"/>
    </source>
</evidence>
<feature type="region of interest" description="Disordered" evidence="2">
    <location>
        <begin position="58"/>
        <end position="102"/>
    </location>
</feature>
<evidence type="ECO:0000313" key="3">
    <source>
        <dbReference type="EMBL" id="KAK8997960.1"/>
    </source>
</evidence>
<evidence type="ECO:0000256" key="1">
    <source>
        <dbReference type="SAM" id="Coils"/>
    </source>
</evidence>
<accession>A0ABR2QBA5</accession>
<protein>
    <submittedName>
        <fullName evidence="3">Uncharacterized protein</fullName>
    </submittedName>
</protein>
<proteinExistence type="predicted"/>
<organism evidence="3 4">
    <name type="scientific">Hibiscus sabdariffa</name>
    <name type="common">roselle</name>
    <dbReference type="NCBI Taxonomy" id="183260"/>
    <lineage>
        <taxon>Eukaryota</taxon>
        <taxon>Viridiplantae</taxon>
        <taxon>Streptophyta</taxon>
        <taxon>Embryophyta</taxon>
        <taxon>Tracheophyta</taxon>
        <taxon>Spermatophyta</taxon>
        <taxon>Magnoliopsida</taxon>
        <taxon>eudicotyledons</taxon>
        <taxon>Gunneridae</taxon>
        <taxon>Pentapetalae</taxon>
        <taxon>rosids</taxon>
        <taxon>malvids</taxon>
        <taxon>Malvales</taxon>
        <taxon>Malvaceae</taxon>
        <taxon>Malvoideae</taxon>
        <taxon>Hibiscus</taxon>
    </lineage>
</organism>
<gene>
    <name evidence="3" type="ORF">V6N11_012495</name>
</gene>
<feature type="compositionally biased region" description="Polar residues" evidence="2">
    <location>
        <begin position="76"/>
        <end position="88"/>
    </location>
</feature>
<reference evidence="3 4" key="1">
    <citation type="journal article" date="2024" name="G3 (Bethesda)">
        <title>Genome assembly of Hibiscus sabdariffa L. provides insights into metabolisms of medicinal natural products.</title>
        <authorList>
            <person name="Kim T."/>
        </authorList>
    </citation>
    <scope>NUCLEOTIDE SEQUENCE [LARGE SCALE GENOMIC DNA]</scope>
    <source>
        <strain evidence="3">TK-2024</strain>
        <tissue evidence="3">Old leaves</tissue>
    </source>
</reference>
<dbReference type="EMBL" id="JBBPBN010000042">
    <property type="protein sequence ID" value="KAK8997960.1"/>
    <property type="molecule type" value="Genomic_DNA"/>
</dbReference>
<feature type="coiled-coil region" evidence="1">
    <location>
        <begin position="1"/>
        <end position="28"/>
    </location>
</feature>
<keyword evidence="1" id="KW-0175">Coiled coil</keyword>
<sequence>MDRTEMRMQNQKAALKSLENQVGQISQVLKSRPMGGFPSDIEVAKGAIHEQCKVISTRSGKVLKPPTENKQGEATAANSEATSDTDSPAQVDIPASAGENPI</sequence>
<name>A0ABR2QBA5_9ROSI</name>
<dbReference type="Proteomes" id="UP001396334">
    <property type="component" value="Unassembled WGS sequence"/>
</dbReference>